<dbReference type="InterPro" id="IPR027417">
    <property type="entry name" value="P-loop_NTPase"/>
</dbReference>
<evidence type="ECO:0000313" key="3">
    <source>
        <dbReference type="Proteomes" id="UP001166674"/>
    </source>
</evidence>
<dbReference type="PANTHER" id="PTHR19860:SF18">
    <property type="entry name" value="DUF4062 DOMAIN-CONTAINING PROTEIN"/>
    <property type="match status" value="1"/>
</dbReference>
<evidence type="ECO:0000313" key="2">
    <source>
        <dbReference type="EMBL" id="MBZ3886042.1"/>
    </source>
</evidence>
<dbReference type="InterPro" id="IPR051191">
    <property type="entry name" value="DCAF12"/>
</dbReference>
<reference evidence="2" key="1">
    <citation type="submission" date="2020-03" db="EMBL/GenBank/DDBJ databases">
        <title>Studies in the Genomics of Life Span.</title>
        <authorList>
            <person name="Glass D."/>
        </authorList>
    </citation>
    <scope>NUCLEOTIDE SEQUENCE</scope>
    <source>
        <strain evidence="2">SUZIE</strain>
        <tissue evidence="2">Muscle</tissue>
    </source>
</reference>
<comment type="caution">
    <text evidence="2">The sequence shown here is derived from an EMBL/GenBank/DDBJ whole genome shotgun (WGS) entry which is preliminary data.</text>
</comment>
<protein>
    <submittedName>
        <fullName evidence="2">Tetratricopeptide repeat protein 41</fullName>
    </submittedName>
</protein>
<keyword evidence="3" id="KW-1185">Reference proteome</keyword>
<dbReference type="PANTHER" id="PTHR19860">
    <property type="entry name" value="DDB1- AND CUL4-ASSOCIATED FACTOR 12-RELATED"/>
    <property type="match status" value="1"/>
</dbReference>
<accession>A0AA41N939</accession>
<gene>
    <name evidence="2" type="ORF">SUZIE_185965</name>
</gene>
<evidence type="ECO:0000256" key="1">
    <source>
        <dbReference type="ARBA" id="ARBA00022737"/>
    </source>
</evidence>
<dbReference type="Proteomes" id="UP001166674">
    <property type="component" value="Unassembled WGS sequence"/>
</dbReference>
<proteinExistence type="predicted"/>
<dbReference type="SUPFAM" id="SSF52540">
    <property type="entry name" value="P-loop containing nucleoside triphosphate hydrolases"/>
    <property type="match status" value="1"/>
</dbReference>
<keyword evidence="1" id="KW-0677">Repeat</keyword>
<dbReference type="EMBL" id="JAATJV010404534">
    <property type="protein sequence ID" value="MBZ3886042.1"/>
    <property type="molecule type" value="Genomic_DNA"/>
</dbReference>
<name>A0AA41N939_SCICA</name>
<dbReference type="GO" id="GO:0080008">
    <property type="term" value="C:Cul4-RING E3 ubiquitin ligase complex"/>
    <property type="evidence" value="ECO:0007669"/>
    <property type="project" value="TreeGrafter"/>
</dbReference>
<organism evidence="2 3">
    <name type="scientific">Sciurus carolinensis</name>
    <name type="common">Eastern gray squirrel</name>
    <dbReference type="NCBI Taxonomy" id="30640"/>
    <lineage>
        <taxon>Eukaryota</taxon>
        <taxon>Metazoa</taxon>
        <taxon>Chordata</taxon>
        <taxon>Craniata</taxon>
        <taxon>Vertebrata</taxon>
        <taxon>Euteleostomi</taxon>
        <taxon>Mammalia</taxon>
        <taxon>Eutheria</taxon>
        <taxon>Euarchontoglires</taxon>
        <taxon>Glires</taxon>
        <taxon>Rodentia</taxon>
        <taxon>Sciuromorpha</taxon>
        <taxon>Sciuridae</taxon>
        <taxon>Sciurinae</taxon>
        <taxon>Sciurini</taxon>
        <taxon>Sciurus</taxon>
    </lineage>
</organism>
<sequence>MNQKANENVERDTQFTLKPQKPIRPYICSTLNDFQEERNFLATNIFPQLNELCHSRGTYFKAMDLRWSVLKAQKSLPANLFRQCCCLLSQQLKLCLDYVNSCFPFFICMLGQTYGDFLPDHSPFMFSKATDLSSLSKAEQNLYVAAKNGYPWVLETPNCSLTEFEIIQAAFRKQSQFQYFYFRTRTMLLKILSGEKEESQSSGALVNEEEKLKIGRLKAKIISKGLPVRFYKDLHELGELVFKDWSAVIEKLNPVTLMVKNIDYRHSSERFYHEEFIEKCKQVFVSSKESNRTFEILERFALKDVELDLKNAAPDSHLDSVLRINPLPASKSILLLSGERGCGKSTLLANFVNHFRNKYPSVLIIPHFVGSTCESSDVMSVLHYFITELQHRKHRLDGWVTDALCLLCVSHCGLTEDELLQLLDILGYRNHYKVTTVHWAAFRNATKQWVQEKPNGVLYFRHQSLRSTVEHKLLVLECKLSKVTATDKCRLIFCIGSFLKLMGKIKEAKELFLSIEDMLMQNQSTREMLLKTQNATGELCLEIGNTQEGFKYFQKAWSNLLCFPFSDLKDSQNLMKQKVRVLNNLAKSASEEYLKENHFLEYATEVSKLVNNDPHDQATMKYTEGVLILLKEIEQMRSRRCWPQGMIQQHPERSKNGSPLWEHLLKLDYHSAQSSNTVSSAMRMNADKLQRTKSLELVPHQISVKSKYALRKKISGHIICISAEKKTQEKAQNNVEIWNAPRKEASEKKKDHSFKVLSMGQKSGLVKLSKQRILSDQSASGEGQFTTIYHHPLLGPFNTNESWHSISELISEKWLFHSPDYSWTPPKSILKRRSQIETKLLKTSINKE</sequence>
<dbReference type="AlphaFoldDB" id="A0AA41N939"/>